<protein>
    <submittedName>
        <fullName evidence="2">Tetraspanin 13a</fullName>
    </submittedName>
</protein>
<dbReference type="Proteomes" id="UP000005226">
    <property type="component" value="Chromosome 7"/>
</dbReference>
<accession>A0A674N414</accession>
<organism evidence="2 3">
    <name type="scientific">Takifugu rubripes</name>
    <name type="common">Japanese pufferfish</name>
    <name type="synonym">Fugu rubripes</name>
    <dbReference type="NCBI Taxonomy" id="31033"/>
    <lineage>
        <taxon>Eukaryota</taxon>
        <taxon>Metazoa</taxon>
        <taxon>Chordata</taxon>
        <taxon>Craniata</taxon>
        <taxon>Vertebrata</taxon>
        <taxon>Euteleostomi</taxon>
        <taxon>Actinopterygii</taxon>
        <taxon>Neopterygii</taxon>
        <taxon>Teleostei</taxon>
        <taxon>Neoteleostei</taxon>
        <taxon>Acanthomorphata</taxon>
        <taxon>Eupercaria</taxon>
        <taxon>Tetraodontiformes</taxon>
        <taxon>Tetradontoidea</taxon>
        <taxon>Tetraodontidae</taxon>
        <taxon>Takifugu</taxon>
    </lineage>
</organism>
<reference evidence="2 3" key="1">
    <citation type="journal article" date="2011" name="Genome Biol. Evol.">
        <title>Integration of the genetic map and genome assembly of fugu facilitates insights into distinct features of genome evolution in teleosts and mammals.</title>
        <authorList>
            <person name="Kai W."/>
            <person name="Kikuchi K."/>
            <person name="Tohari S."/>
            <person name="Chew A.K."/>
            <person name="Tay A."/>
            <person name="Fujiwara A."/>
            <person name="Hosoya S."/>
            <person name="Suetake H."/>
            <person name="Naruse K."/>
            <person name="Brenner S."/>
            <person name="Suzuki Y."/>
            <person name="Venkatesh B."/>
        </authorList>
    </citation>
    <scope>NUCLEOTIDE SEQUENCE [LARGE SCALE GENOMIC DNA]</scope>
</reference>
<keyword evidence="1" id="KW-0812">Transmembrane</keyword>
<feature type="transmembrane region" description="Helical" evidence="1">
    <location>
        <begin position="88"/>
        <end position="110"/>
    </location>
</feature>
<evidence type="ECO:0000256" key="1">
    <source>
        <dbReference type="SAM" id="Phobius"/>
    </source>
</evidence>
<keyword evidence="1" id="KW-1133">Transmembrane helix</keyword>
<dbReference type="Ensembl" id="ENSTRUT00000072855.1">
    <property type="protein sequence ID" value="ENSTRUP00000068316.1"/>
    <property type="gene ID" value="ENSTRUG00000006323.3"/>
</dbReference>
<evidence type="ECO:0000313" key="2">
    <source>
        <dbReference type="Ensembl" id="ENSTRUP00000068316.1"/>
    </source>
</evidence>
<dbReference type="AlphaFoldDB" id="A0A674N414"/>
<evidence type="ECO:0000313" key="3">
    <source>
        <dbReference type="Proteomes" id="UP000005226"/>
    </source>
</evidence>
<proteinExistence type="predicted"/>
<gene>
    <name evidence="2" type="primary">tspan13a</name>
</gene>
<reference evidence="2" key="3">
    <citation type="submission" date="2025-09" db="UniProtKB">
        <authorList>
            <consortium name="Ensembl"/>
        </authorList>
    </citation>
    <scope>IDENTIFICATION</scope>
</reference>
<feature type="transmembrane region" description="Helical" evidence="1">
    <location>
        <begin position="45"/>
        <end position="64"/>
    </location>
</feature>
<reference evidence="2" key="2">
    <citation type="submission" date="2025-08" db="UniProtKB">
        <authorList>
            <consortium name="Ensembl"/>
        </authorList>
    </citation>
    <scope>IDENTIFICATION</scope>
</reference>
<feature type="transmembrane region" description="Helical" evidence="1">
    <location>
        <begin position="12"/>
        <end position="33"/>
    </location>
</feature>
<keyword evidence="1" id="KW-0472">Membrane</keyword>
<sequence length="127" mass="13636">MVCGGHVCSKNSLCALNILYCMVSLLMIGAVAWGKWLGMVSSIRVVAAVMGVGIFLLLVALSCFRSSPSPSPSCQTCSSIMQEHAGKVLRFVGGVGLFFSFTEIFGVWLAHKYRNTKDPRSNPGAFL</sequence>
<dbReference type="GeneTree" id="ENSGT00940000157010"/>
<name>A0A674N414_TAKRU</name>
<keyword evidence="3" id="KW-1185">Reference proteome</keyword>